<dbReference type="Gene3D" id="3.60.110.10">
    <property type="entry name" value="Carbon-nitrogen hydrolase"/>
    <property type="match status" value="1"/>
</dbReference>
<organism evidence="3 4">
    <name type="scientific">Microcystis panniformis Mp_MB_F_20051200_S9</name>
    <dbReference type="NCBI Taxonomy" id="2486223"/>
    <lineage>
        <taxon>Bacteria</taxon>
        <taxon>Bacillati</taxon>
        <taxon>Cyanobacteriota</taxon>
        <taxon>Cyanophyceae</taxon>
        <taxon>Oscillatoriophycideae</taxon>
        <taxon>Chroococcales</taxon>
        <taxon>Microcystaceae</taxon>
        <taxon>Microcystis</taxon>
    </lineage>
</organism>
<dbReference type="Proteomes" id="UP000317165">
    <property type="component" value="Unassembled WGS sequence"/>
</dbReference>
<evidence type="ECO:0000313" key="3">
    <source>
        <dbReference type="EMBL" id="TRV59082.1"/>
    </source>
</evidence>
<reference evidence="3 4" key="1">
    <citation type="submission" date="2019-01" db="EMBL/GenBank/DDBJ databases">
        <title>Coherence of Microcystis species and biogeography revealed through population genomics.</title>
        <authorList>
            <person name="Perez-Carrascal O.M."/>
            <person name="Terrat Y."/>
            <person name="Giani A."/>
            <person name="Fortin N."/>
            <person name="Tromas N."/>
            <person name="Shapiro B.J."/>
        </authorList>
    </citation>
    <scope>NUCLEOTIDE SEQUENCE [LARGE SCALE GENOMIC DNA]</scope>
    <source>
        <strain evidence="3">Mp_MB_F_20051200_S9</strain>
    </source>
</reference>
<dbReference type="GO" id="GO:0033388">
    <property type="term" value="P:putrescine biosynthetic process from arginine"/>
    <property type="evidence" value="ECO:0007669"/>
    <property type="project" value="TreeGrafter"/>
</dbReference>
<dbReference type="PANTHER" id="PTHR43674">
    <property type="entry name" value="NITRILASE C965.09-RELATED"/>
    <property type="match status" value="1"/>
</dbReference>
<dbReference type="EMBL" id="SFAC01000206">
    <property type="protein sequence ID" value="TRV59082.1"/>
    <property type="molecule type" value="Genomic_DNA"/>
</dbReference>
<dbReference type="PANTHER" id="PTHR43674:SF2">
    <property type="entry name" value="BETA-UREIDOPROPIONASE"/>
    <property type="match status" value="1"/>
</dbReference>
<dbReference type="AlphaFoldDB" id="A0A552PQ70"/>
<dbReference type="InterPro" id="IPR036526">
    <property type="entry name" value="C-N_Hydrolase_sf"/>
</dbReference>
<evidence type="ECO:0000256" key="1">
    <source>
        <dbReference type="ARBA" id="ARBA00022801"/>
    </source>
</evidence>
<sequence length="310" mass="34534">MIYLTRIKEQVPAWGEGIRLALYQGERPLGTRKAIESNLEKLEEVARKASRFDVQLLALPELYLSGYALDRQQVEELAEPVGGPSMARVAQIARANRMAIICPYAEREQAEGGERFYDSIALIDSEAKTLLNYRKTHLFGQTERENFSDGAGPFAVAEIAGFPVGVLNCYEAEFPELSRILAVKGAKLIVIPTAADYYYTLADGSQAQVPYPDVSRTLIPARAYENKLFIAYANRCGGEKRGGHEWNYRHNSVIAGPDGKLLLAARAEETLLIGDCVPGDFPPTHPEGDYLKDRRPELYRELISPQPQPF</sequence>
<gene>
    <name evidence="3" type="ORF">EWV53_17635</name>
</gene>
<dbReference type="GO" id="GO:0050126">
    <property type="term" value="F:N-carbamoylputrescine amidase activity"/>
    <property type="evidence" value="ECO:0007669"/>
    <property type="project" value="TreeGrafter"/>
</dbReference>
<dbReference type="SUPFAM" id="SSF56317">
    <property type="entry name" value="Carbon-nitrogen hydrolase"/>
    <property type="match status" value="1"/>
</dbReference>
<dbReference type="InterPro" id="IPR044083">
    <property type="entry name" value="RamA-like"/>
</dbReference>
<keyword evidence="1 3" id="KW-0378">Hydrolase</keyword>
<dbReference type="InterPro" id="IPR003010">
    <property type="entry name" value="C-N_Hydrolase"/>
</dbReference>
<proteinExistence type="predicted"/>
<dbReference type="Pfam" id="PF00795">
    <property type="entry name" value="CN_hydrolase"/>
    <property type="match status" value="1"/>
</dbReference>
<comment type="caution">
    <text evidence="3">The sequence shown here is derived from an EMBL/GenBank/DDBJ whole genome shotgun (WGS) entry which is preliminary data.</text>
</comment>
<dbReference type="CDD" id="cd07576">
    <property type="entry name" value="R-amidase_like"/>
    <property type="match status" value="1"/>
</dbReference>
<dbReference type="InterPro" id="IPR050345">
    <property type="entry name" value="Aliph_Amidase/BUP"/>
</dbReference>
<protein>
    <submittedName>
        <fullName evidence="3">Carbon-nitrogen hydrolase family protein</fullName>
    </submittedName>
</protein>
<name>A0A552PQ70_9CHRO</name>
<dbReference type="PROSITE" id="PS50263">
    <property type="entry name" value="CN_HYDROLASE"/>
    <property type="match status" value="1"/>
</dbReference>
<evidence type="ECO:0000313" key="4">
    <source>
        <dbReference type="Proteomes" id="UP000317165"/>
    </source>
</evidence>
<feature type="domain" description="CN hydrolase" evidence="2">
    <location>
        <begin position="18"/>
        <end position="283"/>
    </location>
</feature>
<accession>A0A552PQ70</accession>
<evidence type="ECO:0000259" key="2">
    <source>
        <dbReference type="PROSITE" id="PS50263"/>
    </source>
</evidence>